<accession>A0A699JKF4</accession>
<proteinExistence type="predicted"/>
<reference evidence="2" key="1">
    <citation type="journal article" date="2019" name="Sci. Rep.">
        <title>Draft genome of Tanacetum cinerariifolium, the natural source of mosquito coil.</title>
        <authorList>
            <person name="Yamashiro T."/>
            <person name="Shiraishi A."/>
            <person name="Satake H."/>
            <person name="Nakayama K."/>
        </authorList>
    </citation>
    <scope>NUCLEOTIDE SEQUENCE</scope>
</reference>
<feature type="region of interest" description="Disordered" evidence="1">
    <location>
        <begin position="1"/>
        <end position="29"/>
    </location>
</feature>
<dbReference type="EMBL" id="BKCJ010417611">
    <property type="protein sequence ID" value="GFA40117.1"/>
    <property type="molecule type" value="Genomic_DNA"/>
</dbReference>
<organism evidence="2">
    <name type="scientific">Tanacetum cinerariifolium</name>
    <name type="common">Dalmatian daisy</name>
    <name type="synonym">Chrysanthemum cinerariifolium</name>
    <dbReference type="NCBI Taxonomy" id="118510"/>
    <lineage>
        <taxon>Eukaryota</taxon>
        <taxon>Viridiplantae</taxon>
        <taxon>Streptophyta</taxon>
        <taxon>Embryophyta</taxon>
        <taxon>Tracheophyta</taxon>
        <taxon>Spermatophyta</taxon>
        <taxon>Magnoliopsida</taxon>
        <taxon>eudicotyledons</taxon>
        <taxon>Gunneridae</taxon>
        <taxon>Pentapetalae</taxon>
        <taxon>asterids</taxon>
        <taxon>campanulids</taxon>
        <taxon>Asterales</taxon>
        <taxon>Asteraceae</taxon>
        <taxon>Asteroideae</taxon>
        <taxon>Anthemideae</taxon>
        <taxon>Anthemidinae</taxon>
        <taxon>Tanacetum</taxon>
    </lineage>
</organism>
<sequence length="162" mass="18103">MSFPSAHTVAETILPTNRARDSPVTTPLHDDPYMLVRHAYTPIVTDIESEPFKDPIETEETQPLSLRVVPLSPDHTLASLEYTPDTSHSDEESEPMEALENRTTSLSDSTSPLSYDHPLTQTSPTLTPSRASYYSSTGRMTVRTQPTMSGPSRKFWMPCLTY</sequence>
<evidence type="ECO:0000256" key="1">
    <source>
        <dbReference type="SAM" id="MobiDB-lite"/>
    </source>
</evidence>
<name>A0A699JKF4_TANCI</name>
<gene>
    <name evidence="2" type="ORF">Tci_612089</name>
</gene>
<feature type="region of interest" description="Disordered" evidence="1">
    <location>
        <begin position="75"/>
        <end position="132"/>
    </location>
</feature>
<comment type="caution">
    <text evidence="2">The sequence shown here is derived from an EMBL/GenBank/DDBJ whole genome shotgun (WGS) entry which is preliminary data.</text>
</comment>
<dbReference type="AlphaFoldDB" id="A0A699JKF4"/>
<protein>
    <submittedName>
        <fullName evidence="2">Uncharacterized protein</fullName>
    </submittedName>
</protein>
<evidence type="ECO:0000313" key="2">
    <source>
        <dbReference type="EMBL" id="GFA40117.1"/>
    </source>
</evidence>
<feature type="compositionally biased region" description="Low complexity" evidence="1">
    <location>
        <begin position="103"/>
        <end position="129"/>
    </location>
</feature>